<name>A0A0N0X8P6_PSESX</name>
<evidence type="ECO:0000313" key="2">
    <source>
        <dbReference type="Proteomes" id="UP000037891"/>
    </source>
</evidence>
<dbReference type="PATRIC" id="fig|81035.3.peg.164"/>
<comment type="caution">
    <text evidence="1">The sequence shown here is derived from an EMBL/GenBank/DDBJ whole genome shotgun (WGS) entry which is preliminary data.</text>
</comment>
<sequence>MIVTSRLLDYPLLAIAPDTQEKIDKACSDLKVEPNVIAYLNSYLHVVGMYLDERTISSLEDIDVVLQGLEGFLLANTKLTEDAVAKIRNKSKRLLAATIGIEWTRENRGIKNTLHSRQQKSVDFYDNIKKHVSIVKYYSGWWVECREGKIKFLNLIDIYISYGEHFTNQTLDLIQSHFIKFSHNSCATKLVHLKRIFNLMCMLYPRRENLLSLQDGIKVNEFVELLFAKHKSYTISNSFNLKSFYDVWPLTIGLFKDVLTETAIMSAPEWPLLCPTYVSASEHDVKEEQTVFEKAFIDIPLTFSDEKAFNAFEAAVNDELSLVEKCCMNACKAEMSSYHERNEKAKTGKVITNFRGLEFGNDFTEHDILRTWQTYTYNIDETGIFSAITRRDFMKFVKPLRAHTMLPFMHLLVQHHPIITPPWLIEFELFDSSGQQVNYTQSGGDWIATGFKPRAKGHEQQSIVLTKTSKRIFDEIISITTDARDYLRSIGDDSHRRLFLSGGRGLQKPIPIETITPVGRLDSDIPLRYLMLSEISETFPSERVRRIIARLSLRTLRDAVAIQVFLRTMSMEAVAIALGHAPGNSKAGEGYIPSVLRFFMMEHWLRIFQNAIVYEAMKDSPHLLHAMDFNTLEELNDFLLTHKEHYKIVPDSETTVYQPINGLEDFQHDRLYIELNLAKLEILLCIYEIISAALKTGIEIVTSAMRWYRVATILYQAVHLHKEGTLASYCSRSVLLLFSKANPSATLMDKIKDILHA</sequence>
<evidence type="ECO:0000313" key="1">
    <source>
        <dbReference type="EMBL" id="KPC27634.1"/>
    </source>
</evidence>
<reference evidence="1 2" key="1">
    <citation type="submission" date="2015-07" db="EMBL/GenBank/DDBJ databases">
        <authorList>
            <person name="Noorani M."/>
        </authorList>
    </citation>
    <scope>NUCLEOTIDE SEQUENCE [LARGE SCALE GENOMIC DNA]</scope>
    <source>
        <strain evidence="1 2">0788_9</strain>
    </source>
</reference>
<dbReference type="AlphaFoldDB" id="A0A0N0X8P6"/>
<accession>A0A0N0X8P6</accession>
<reference evidence="1 2" key="2">
    <citation type="submission" date="2015-10" db="EMBL/GenBank/DDBJ databases">
        <title>Comparative genomics and high-throughput reverse genetic screens identify a new phytobacterial MAMP and an Arabidopsis receptor required for immune elicitation.</title>
        <authorList>
            <person name="Mott G.A."/>
            <person name="Thakur S."/>
            <person name="Wang P.W."/>
            <person name="Desveaux D."/>
            <person name="Guttman D.S."/>
        </authorList>
    </citation>
    <scope>NUCLEOTIDE SEQUENCE [LARGE SCALE GENOMIC DNA]</scope>
    <source>
        <strain evidence="1 2">0788_9</strain>
    </source>
</reference>
<proteinExistence type="predicted"/>
<gene>
    <name evidence="1" type="ORF">ABJ99_0130</name>
</gene>
<organism evidence="1 2">
    <name type="scientific">Pseudomonas syringae pv. cilantro</name>
    <dbReference type="NCBI Taxonomy" id="81035"/>
    <lineage>
        <taxon>Bacteria</taxon>
        <taxon>Pseudomonadati</taxon>
        <taxon>Pseudomonadota</taxon>
        <taxon>Gammaproteobacteria</taxon>
        <taxon>Pseudomonadales</taxon>
        <taxon>Pseudomonadaceae</taxon>
        <taxon>Pseudomonas</taxon>
        <taxon>Pseudomonas syringae</taxon>
    </lineage>
</organism>
<dbReference type="Proteomes" id="UP000037891">
    <property type="component" value="Unassembled WGS sequence"/>
</dbReference>
<dbReference type="EMBL" id="LGLN01000067">
    <property type="protein sequence ID" value="KPC27634.1"/>
    <property type="molecule type" value="Genomic_DNA"/>
</dbReference>
<dbReference type="RefSeq" id="WP_054086882.1">
    <property type="nucleotide sequence ID" value="NZ_LGLN01000067.1"/>
</dbReference>
<protein>
    <submittedName>
        <fullName evidence="1">Uncharacterized protein</fullName>
    </submittedName>
</protein>